<keyword evidence="2" id="KW-1185">Reference proteome</keyword>
<dbReference type="EMBL" id="QTSX02000780">
    <property type="protein sequence ID" value="KAJ9085123.1"/>
    <property type="molecule type" value="Genomic_DNA"/>
</dbReference>
<sequence length="272" mass="30639">MSSIIINDFLRKLNFTEAQTSEIQNRAESYLDTVQYKLTGRNKHGINTRPAVCIHLACKSLGIYVSSKSIIAFSGTTAAKYDLALKELTQLLNVQTKITLEELAIQFGCPQIQSKARAIRQEFTEKFSQHQKGDTRIDPNSTVVLVAIFACAAKTMKIKIDLKKLISSYVNYPKEFRFLQEFIEEVCQQTIDPLPKRSSESLGAKRPSQAESTKPIEGGSTQTQASKKIKLVSPYAGYSMLPFQHLEQTRAYLDYLNWKAAVLKNVNRSFIS</sequence>
<proteinExistence type="predicted"/>
<gene>
    <name evidence="1" type="primary">ORC6_3</name>
    <name evidence="1" type="ORF">DSO57_1016954</name>
</gene>
<evidence type="ECO:0000313" key="1">
    <source>
        <dbReference type="EMBL" id="KAJ9085123.1"/>
    </source>
</evidence>
<comment type="caution">
    <text evidence="1">The sequence shown here is derived from an EMBL/GenBank/DDBJ whole genome shotgun (WGS) entry which is preliminary data.</text>
</comment>
<dbReference type="Proteomes" id="UP001165960">
    <property type="component" value="Unassembled WGS sequence"/>
</dbReference>
<reference evidence="1" key="1">
    <citation type="submission" date="2022-04" db="EMBL/GenBank/DDBJ databases">
        <title>Genome of the entomopathogenic fungus Entomophthora muscae.</title>
        <authorList>
            <person name="Elya C."/>
            <person name="Lovett B.R."/>
            <person name="Lee E."/>
            <person name="Macias A.M."/>
            <person name="Hajek A.E."/>
            <person name="De Bivort B.L."/>
            <person name="Kasson M.T."/>
            <person name="De Fine Licht H.H."/>
            <person name="Stajich J.E."/>
        </authorList>
    </citation>
    <scope>NUCLEOTIDE SEQUENCE</scope>
    <source>
        <strain evidence="1">Berkeley</strain>
    </source>
</reference>
<evidence type="ECO:0000313" key="2">
    <source>
        <dbReference type="Proteomes" id="UP001165960"/>
    </source>
</evidence>
<name>A0ACC2UE73_9FUNG</name>
<accession>A0ACC2UE73</accession>
<protein>
    <submittedName>
        <fullName evidence="1">Origin of replication complex subunit 6</fullName>
    </submittedName>
</protein>
<organism evidence="1 2">
    <name type="scientific">Entomophthora muscae</name>
    <dbReference type="NCBI Taxonomy" id="34485"/>
    <lineage>
        <taxon>Eukaryota</taxon>
        <taxon>Fungi</taxon>
        <taxon>Fungi incertae sedis</taxon>
        <taxon>Zoopagomycota</taxon>
        <taxon>Entomophthoromycotina</taxon>
        <taxon>Entomophthoromycetes</taxon>
        <taxon>Entomophthorales</taxon>
        <taxon>Entomophthoraceae</taxon>
        <taxon>Entomophthora</taxon>
    </lineage>
</organism>